<dbReference type="SUPFAM" id="SSF52317">
    <property type="entry name" value="Class I glutamine amidotransferase-like"/>
    <property type="match status" value="1"/>
</dbReference>
<evidence type="ECO:0000313" key="1">
    <source>
        <dbReference type="EMBL" id="ADI17808.1"/>
    </source>
</evidence>
<dbReference type="EMBL" id="GU474874">
    <property type="protein sequence ID" value="ADI17808.1"/>
    <property type="molecule type" value="Genomic_DNA"/>
</dbReference>
<dbReference type="PANTHER" id="PTHR10224:SF12">
    <property type="entry name" value="GLYOXALASE ELBB"/>
    <property type="match status" value="1"/>
</dbReference>
<dbReference type="AlphaFoldDB" id="E0XTR7"/>
<dbReference type="Gene3D" id="3.40.50.880">
    <property type="match status" value="1"/>
</dbReference>
<accession>E0XTR7</accession>
<dbReference type="NCBIfam" id="NF008747">
    <property type="entry name" value="PRK11780.1"/>
    <property type="match status" value="1"/>
</dbReference>
<dbReference type="PANTHER" id="PTHR10224">
    <property type="entry name" value="ES1 PROTEIN HOMOLOG, MITOCHONDRIAL"/>
    <property type="match status" value="1"/>
</dbReference>
<name>E0XTR7_9SPHI</name>
<reference evidence="1" key="1">
    <citation type="journal article" date="2011" name="Environ. Microbiol.">
        <title>Time-series analyses of Monterey Bay coastal microbial picoplankton using a 'genome proxy' microarray.</title>
        <authorList>
            <person name="Rich V.I."/>
            <person name="Pham V.D."/>
            <person name="Eppley J."/>
            <person name="Shi Y."/>
            <person name="DeLong E.F."/>
        </authorList>
    </citation>
    <scope>NUCLEOTIDE SEQUENCE</scope>
</reference>
<proteinExistence type="predicted"/>
<protein>
    <submittedName>
        <fullName evidence="1">Uncharacterized protein involved in an early stage of isoprenoid biosynthesis</fullName>
    </submittedName>
</protein>
<organism evidence="1">
    <name type="scientific">uncultured Sphingobacteriales bacterium HF0130_33B19</name>
    <dbReference type="NCBI Taxonomy" id="710991"/>
    <lineage>
        <taxon>Bacteria</taxon>
        <taxon>Pseudomonadati</taxon>
        <taxon>Bacteroidota</taxon>
        <taxon>Sphingobacteriia</taxon>
        <taxon>Sphingobacteriales</taxon>
        <taxon>environmental samples</taxon>
    </lineage>
</organism>
<dbReference type="InterPro" id="IPR029062">
    <property type="entry name" value="Class_I_gatase-like"/>
</dbReference>
<sequence length="226" mass="24587">MKTAVLLSGCGVYDGAEIHESVCALLALSQNNLDFICTAPDLDQHHVINHVNGEEINAKRNVLIESARIARGDIVSLVDLDENNISSLVIPGGFGAAKNLSEWAFKGPDGHVLKEVKDLILHCIENKKPIVSLCISPTLIAKSLEDTAYIPQLTLGSTQSISEYDIAEIHEAISSVGAVTNNRCIDEVCVDENLKIISAPCYMLDAQLNQIYKNIKMAIDKLSDYL</sequence>